<dbReference type="GO" id="GO:0008270">
    <property type="term" value="F:zinc ion binding"/>
    <property type="evidence" value="ECO:0007669"/>
    <property type="project" value="UniProtKB-KW"/>
</dbReference>
<evidence type="ECO:0000313" key="7">
    <source>
        <dbReference type="EMBL" id="OQR93553.1"/>
    </source>
</evidence>
<dbReference type="Pfam" id="PF13639">
    <property type="entry name" value="zf-RING_2"/>
    <property type="match status" value="1"/>
</dbReference>
<evidence type="ECO:0000256" key="4">
    <source>
        <dbReference type="PROSITE-ProRule" id="PRU00175"/>
    </source>
</evidence>
<evidence type="ECO:0000256" key="2">
    <source>
        <dbReference type="ARBA" id="ARBA00022771"/>
    </source>
</evidence>
<dbReference type="PROSITE" id="PS50089">
    <property type="entry name" value="ZF_RING_2"/>
    <property type="match status" value="1"/>
</dbReference>
<dbReference type="STRING" id="74557.A0A1V9Z6B2"/>
<dbReference type="GO" id="GO:0005634">
    <property type="term" value="C:nucleus"/>
    <property type="evidence" value="ECO:0007669"/>
    <property type="project" value="TreeGrafter"/>
</dbReference>
<feature type="transmembrane region" description="Helical" evidence="5">
    <location>
        <begin position="23"/>
        <end position="50"/>
    </location>
</feature>
<evidence type="ECO:0000256" key="5">
    <source>
        <dbReference type="SAM" id="Phobius"/>
    </source>
</evidence>
<evidence type="ECO:0000259" key="6">
    <source>
        <dbReference type="PROSITE" id="PS50089"/>
    </source>
</evidence>
<dbReference type="GO" id="GO:0006511">
    <property type="term" value="P:ubiquitin-dependent protein catabolic process"/>
    <property type="evidence" value="ECO:0007669"/>
    <property type="project" value="TreeGrafter"/>
</dbReference>
<dbReference type="AlphaFoldDB" id="A0A1V9Z6B2"/>
<organism evidence="7 8">
    <name type="scientific">Thraustotheca clavata</name>
    <dbReference type="NCBI Taxonomy" id="74557"/>
    <lineage>
        <taxon>Eukaryota</taxon>
        <taxon>Sar</taxon>
        <taxon>Stramenopiles</taxon>
        <taxon>Oomycota</taxon>
        <taxon>Saprolegniomycetes</taxon>
        <taxon>Saprolegniales</taxon>
        <taxon>Achlyaceae</taxon>
        <taxon>Thraustotheca</taxon>
    </lineage>
</organism>
<evidence type="ECO:0000256" key="3">
    <source>
        <dbReference type="ARBA" id="ARBA00022833"/>
    </source>
</evidence>
<keyword evidence="5" id="KW-1133">Transmembrane helix</keyword>
<keyword evidence="5" id="KW-0472">Membrane</keyword>
<dbReference type="OrthoDB" id="8062037at2759"/>
<dbReference type="Proteomes" id="UP000243217">
    <property type="component" value="Unassembled WGS sequence"/>
</dbReference>
<keyword evidence="8" id="KW-1185">Reference proteome</keyword>
<dbReference type="InterPro" id="IPR051834">
    <property type="entry name" value="RING_finger_E3_ligase"/>
</dbReference>
<keyword evidence="2 4" id="KW-0863">Zinc-finger</keyword>
<dbReference type="SMART" id="SM01197">
    <property type="entry name" value="FANCL_C"/>
    <property type="match status" value="1"/>
</dbReference>
<keyword evidence="5" id="KW-0812">Transmembrane</keyword>
<comment type="caution">
    <text evidence="7">The sequence shown here is derived from an EMBL/GenBank/DDBJ whole genome shotgun (WGS) entry which is preliminary data.</text>
</comment>
<dbReference type="PANTHER" id="PTHR45931:SF3">
    <property type="entry name" value="RING ZINC FINGER-CONTAINING PROTEIN"/>
    <property type="match status" value="1"/>
</dbReference>
<evidence type="ECO:0000256" key="1">
    <source>
        <dbReference type="ARBA" id="ARBA00022723"/>
    </source>
</evidence>
<proteinExistence type="predicted"/>
<dbReference type="SMART" id="SM00184">
    <property type="entry name" value="RING"/>
    <property type="match status" value="1"/>
</dbReference>
<dbReference type="InterPro" id="IPR013083">
    <property type="entry name" value="Znf_RING/FYVE/PHD"/>
</dbReference>
<dbReference type="GO" id="GO:0061630">
    <property type="term" value="F:ubiquitin protein ligase activity"/>
    <property type="evidence" value="ECO:0007669"/>
    <property type="project" value="TreeGrafter"/>
</dbReference>
<feature type="domain" description="RING-type" evidence="6">
    <location>
        <begin position="244"/>
        <end position="287"/>
    </location>
</feature>
<keyword evidence="1" id="KW-0479">Metal-binding</keyword>
<dbReference type="PANTHER" id="PTHR45931">
    <property type="entry name" value="SI:CH211-59O9.10"/>
    <property type="match status" value="1"/>
</dbReference>
<accession>A0A1V9Z6B2</accession>
<evidence type="ECO:0000313" key="8">
    <source>
        <dbReference type="Proteomes" id="UP000243217"/>
    </source>
</evidence>
<gene>
    <name evidence="7" type="ORF">THRCLA_08422</name>
</gene>
<reference evidence="7 8" key="1">
    <citation type="journal article" date="2014" name="Genome Biol. Evol.">
        <title>The secreted proteins of Achlya hypogyna and Thraustotheca clavata identify the ancestral oomycete secretome and reveal gene acquisitions by horizontal gene transfer.</title>
        <authorList>
            <person name="Misner I."/>
            <person name="Blouin N."/>
            <person name="Leonard G."/>
            <person name="Richards T.A."/>
            <person name="Lane C.E."/>
        </authorList>
    </citation>
    <scope>NUCLEOTIDE SEQUENCE [LARGE SCALE GENOMIC DNA]</scope>
    <source>
        <strain evidence="7 8">ATCC 34112</strain>
    </source>
</reference>
<keyword evidence="3" id="KW-0862">Zinc</keyword>
<sequence length="301" mass="35220">MEAAVMGVLTRLSDSLSVHVKDAFWVFVVFMVCCLGELSIPFLLIIVYLFHRHVIHQRYARWTELSETCRSEIVEIISAVSPRPPDITSDLEWFGQSEHFIASVHATMASLRANHPRMPLSHNFVGSYDNTVTADTLAYSQWNLLRTTDRYLTFQDTKVKVEAMLQYYQKQKAAFEEQLNAKREALRARLRRELKWKRLPDEEWEEDKGGWLKRVWKLWAPAKPEKQETQKYEPTTTAGEDDACCICLEEYDGSKELIQAKCAHVFHEDCLLEWVRQNSTNKCPYCRAPILKPTFFQQFFQ</sequence>
<name>A0A1V9Z6B2_9STRA</name>
<dbReference type="EMBL" id="JNBS01002245">
    <property type="protein sequence ID" value="OQR93553.1"/>
    <property type="molecule type" value="Genomic_DNA"/>
</dbReference>
<dbReference type="Gene3D" id="3.30.40.10">
    <property type="entry name" value="Zinc/RING finger domain, C3HC4 (zinc finger)"/>
    <property type="match status" value="1"/>
</dbReference>
<dbReference type="SUPFAM" id="SSF57850">
    <property type="entry name" value="RING/U-box"/>
    <property type="match status" value="1"/>
</dbReference>
<protein>
    <recommendedName>
        <fullName evidence="6">RING-type domain-containing protein</fullName>
    </recommendedName>
</protein>
<dbReference type="InterPro" id="IPR001841">
    <property type="entry name" value="Znf_RING"/>
</dbReference>